<name>A0A0E9W3S9_ANGAN</name>
<proteinExistence type="predicted"/>
<reference evidence="1" key="2">
    <citation type="journal article" date="2015" name="Fish Shellfish Immunol.">
        <title>Early steps in the European eel (Anguilla anguilla)-Vibrio vulnificus interaction in the gills: Role of the RtxA13 toxin.</title>
        <authorList>
            <person name="Callol A."/>
            <person name="Pajuelo D."/>
            <person name="Ebbesson L."/>
            <person name="Teles M."/>
            <person name="MacKenzie S."/>
            <person name="Amaro C."/>
        </authorList>
    </citation>
    <scope>NUCLEOTIDE SEQUENCE</scope>
</reference>
<dbReference type="EMBL" id="GBXM01023621">
    <property type="protein sequence ID" value="JAH84956.1"/>
    <property type="molecule type" value="Transcribed_RNA"/>
</dbReference>
<evidence type="ECO:0000313" key="1">
    <source>
        <dbReference type="EMBL" id="JAH84956.1"/>
    </source>
</evidence>
<reference evidence="1" key="1">
    <citation type="submission" date="2014-11" db="EMBL/GenBank/DDBJ databases">
        <authorList>
            <person name="Amaro Gonzalez C."/>
        </authorList>
    </citation>
    <scope>NUCLEOTIDE SEQUENCE</scope>
</reference>
<protein>
    <submittedName>
        <fullName evidence="1">Uncharacterized protein</fullName>
    </submittedName>
</protein>
<organism evidence="1">
    <name type="scientific">Anguilla anguilla</name>
    <name type="common">European freshwater eel</name>
    <name type="synonym">Muraena anguilla</name>
    <dbReference type="NCBI Taxonomy" id="7936"/>
    <lineage>
        <taxon>Eukaryota</taxon>
        <taxon>Metazoa</taxon>
        <taxon>Chordata</taxon>
        <taxon>Craniata</taxon>
        <taxon>Vertebrata</taxon>
        <taxon>Euteleostomi</taxon>
        <taxon>Actinopterygii</taxon>
        <taxon>Neopterygii</taxon>
        <taxon>Teleostei</taxon>
        <taxon>Anguilliformes</taxon>
        <taxon>Anguillidae</taxon>
        <taxon>Anguilla</taxon>
    </lineage>
</organism>
<accession>A0A0E9W3S9</accession>
<sequence length="15" mass="1603">MITLVPESLVDSALD</sequence>